<protein>
    <submittedName>
        <fullName evidence="1">Kinase inhibitor</fullName>
    </submittedName>
</protein>
<dbReference type="Pfam" id="PF01161">
    <property type="entry name" value="PBP"/>
    <property type="match status" value="1"/>
</dbReference>
<dbReference type="InterPro" id="IPR036610">
    <property type="entry name" value="PEBP-like_sf"/>
</dbReference>
<dbReference type="EMBL" id="MGDX01000017">
    <property type="protein sequence ID" value="OGL71160.1"/>
    <property type="molecule type" value="Genomic_DNA"/>
</dbReference>
<name>A0A1F7TYQ6_9BACT</name>
<dbReference type="STRING" id="1802389.A3C17_01220"/>
<dbReference type="PANTHER" id="PTHR30289">
    <property type="entry name" value="UNCHARACTERIZED PROTEIN YBCL-RELATED"/>
    <property type="match status" value="1"/>
</dbReference>
<proteinExistence type="predicted"/>
<organism evidence="1 2">
    <name type="scientific">Candidatus Uhrbacteria bacterium RIFCSPHIGHO2_02_FULL_53_13</name>
    <dbReference type="NCBI Taxonomy" id="1802389"/>
    <lineage>
        <taxon>Bacteria</taxon>
        <taxon>Candidatus Uhriibacteriota</taxon>
    </lineage>
</organism>
<reference evidence="1 2" key="1">
    <citation type="journal article" date="2016" name="Nat. Commun.">
        <title>Thousands of microbial genomes shed light on interconnected biogeochemical processes in an aquifer system.</title>
        <authorList>
            <person name="Anantharaman K."/>
            <person name="Brown C.T."/>
            <person name="Hug L.A."/>
            <person name="Sharon I."/>
            <person name="Castelle C.J."/>
            <person name="Probst A.J."/>
            <person name="Thomas B.C."/>
            <person name="Singh A."/>
            <person name="Wilkins M.J."/>
            <person name="Karaoz U."/>
            <person name="Brodie E.L."/>
            <person name="Williams K.H."/>
            <person name="Hubbard S.S."/>
            <person name="Banfield J.F."/>
        </authorList>
    </citation>
    <scope>NUCLEOTIDE SEQUENCE [LARGE SCALE GENOMIC DNA]</scope>
</reference>
<dbReference type="PANTHER" id="PTHR30289:SF1">
    <property type="entry name" value="PEBP (PHOSPHATIDYLETHANOLAMINE-BINDING PROTEIN) FAMILY PROTEIN"/>
    <property type="match status" value="1"/>
</dbReference>
<comment type="caution">
    <text evidence="1">The sequence shown here is derived from an EMBL/GenBank/DDBJ whole genome shotgun (WGS) entry which is preliminary data.</text>
</comment>
<dbReference type="SUPFAM" id="SSF49777">
    <property type="entry name" value="PEBP-like"/>
    <property type="match status" value="1"/>
</dbReference>
<dbReference type="AlphaFoldDB" id="A0A1F7TYQ6"/>
<dbReference type="InterPro" id="IPR008914">
    <property type="entry name" value="PEBP"/>
</dbReference>
<sequence>MTITSPAFDHQALIPSRYTCEGENVSPPLVFSTVPDSAKSLVLLMEDPDVPCHIRSDGMWNHWVVFDMPPFTPGIDEDATPPGTVGLSTRKVNAYGGPCPPDREHRYFFRLHALDTMLGLPEESTKSDVLRAMAGHVLEQAELMGRYKLTVR</sequence>
<dbReference type="InterPro" id="IPR005247">
    <property type="entry name" value="YbhB_YbcL/LppC-like"/>
</dbReference>
<gene>
    <name evidence="1" type="ORF">A3C17_01220</name>
</gene>
<dbReference type="Gene3D" id="3.90.280.10">
    <property type="entry name" value="PEBP-like"/>
    <property type="match status" value="1"/>
</dbReference>
<evidence type="ECO:0000313" key="1">
    <source>
        <dbReference type="EMBL" id="OGL71160.1"/>
    </source>
</evidence>
<dbReference type="CDD" id="cd00865">
    <property type="entry name" value="PEBP_bact_arch"/>
    <property type="match status" value="1"/>
</dbReference>
<evidence type="ECO:0000313" key="2">
    <source>
        <dbReference type="Proteomes" id="UP000177097"/>
    </source>
</evidence>
<dbReference type="NCBIfam" id="TIGR00481">
    <property type="entry name" value="YbhB/YbcL family Raf kinase inhibitor-like protein"/>
    <property type="match status" value="1"/>
</dbReference>
<dbReference type="Proteomes" id="UP000177097">
    <property type="component" value="Unassembled WGS sequence"/>
</dbReference>
<accession>A0A1F7TYQ6</accession>